<dbReference type="EMBL" id="BKCP01004294">
    <property type="protein sequence ID" value="GER29996.1"/>
    <property type="molecule type" value="Genomic_DNA"/>
</dbReference>
<dbReference type="Proteomes" id="UP000325081">
    <property type="component" value="Unassembled WGS sequence"/>
</dbReference>
<gene>
    <name evidence="2" type="ORF">STAS_05903</name>
</gene>
<evidence type="ECO:0000256" key="1">
    <source>
        <dbReference type="SAM" id="MobiDB-lite"/>
    </source>
</evidence>
<evidence type="ECO:0000313" key="3">
    <source>
        <dbReference type="Proteomes" id="UP000325081"/>
    </source>
</evidence>
<dbReference type="OrthoDB" id="1910345at2759"/>
<feature type="region of interest" description="Disordered" evidence="1">
    <location>
        <begin position="51"/>
        <end position="73"/>
    </location>
</feature>
<comment type="caution">
    <text evidence="2">The sequence shown here is derived from an EMBL/GenBank/DDBJ whole genome shotgun (WGS) entry which is preliminary data.</text>
</comment>
<keyword evidence="3" id="KW-1185">Reference proteome</keyword>
<name>A0A5A7PBT4_STRAF</name>
<proteinExistence type="predicted"/>
<protein>
    <submittedName>
        <fullName evidence="2">RING/U-box superfamily protein</fullName>
    </submittedName>
</protein>
<feature type="compositionally biased region" description="Basic and acidic residues" evidence="1">
    <location>
        <begin position="58"/>
        <end position="73"/>
    </location>
</feature>
<reference evidence="3" key="1">
    <citation type="journal article" date="2019" name="Curr. Biol.">
        <title>Genome Sequence of Striga asiatica Provides Insight into the Evolution of Plant Parasitism.</title>
        <authorList>
            <person name="Yoshida S."/>
            <person name="Kim S."/>
            <person name="Wafula E.K."/>
            <person name="Tanskanen J."/>
            <person name="Kim Y.M."/>
            <person name="Honaas L."/>
            <person name="Yang Z."/>
            <person name="Spallek T."/>
            <person name="Conn C.E."/>
            <person name="Ichihashi Y."/>
            <person name="Cheong K."/>
            <person name="Cui S."/>
            <person name="Der J.P."/>
            <person name="Gundlach H."/>
            <person name="Jiao Y."/>
            <person name="Hori C."/>
            <person name="Ishida J.K."/>
            <person name="Kasahara H."/>
            <person name="Kiba T."/>
            <person name="Kim M.S."/>
            <person name="Koo N."/>
            <person name="Laohavisit A."/>
            <person name="Lee Y.H."/>
            <person name="Lumba S."/>
            <person name="McCourt P."/>
            <person name="Mortimer J.C."/>
            <person name="Mutuku J.M."/>
            <person name="Nomura T."/>
            <person name="Sasaki-Sekimoto Y."/>
            <person name="Seto Y."/>
            <person name="Wang Y."/>
            <person name="Wakatake T."/>
            <person name="Sakakibara H."/>
            <person name="Demura T."/>
            <person name="Yamaguchi S."/>
            <person name="Yoneyama K."/>
            <person name="Manabe R.I."/>
            <person name="Nelson D.C."/>
            <person name="Schulman A.H."/>
            <person name="Timko M.P."/>
            <person name="dePamphilis C.W."/>
            <person name="Choi D."/>
            <person name="Shirasu K."/>
        </authorList>
    </citation>
    <scope>NUCLEOTIDE SEQUENCE [LARGE SCALE GENOMIC DNA]</scope>
    <source>
        <strain evidence="3">cv. UVA1</strain>
    </source>
</reference>
<organism evidence="2 3">
    <name type="scientific">Striga asiatica</name>
    <name type="common">Asiatic witchweed</name>
    <name type="synonym">Buchnera asiatica</name>
    <dbReference type="NCBI Taxonomy" id="4170"/>
    <lineage>
        <taxon>Eukaryota</taxon>
        <taxon>Viridiplantae</taxon>
        <taxon>Streptophyta</taxon>
        <taxon>Embryophyta</taxon>
        <taxon>Tracheophyta</taxon>
        <taxon>Spermatophyta</taxon>
        <taxon>Magnoliopsida</taxon>
        <taxon>eudicotyledons</taxon>
        <taxon>Gunneridae</taxon>
        <taxon>Pentapetalae</taxon>
        <taxon>asterids</taxon>
        <taxon>lamiids</taxon>
        <taxon>Lamiales</taxon>
        <taxon>Orobanchaceae</taxon>
        <taxon>Buchnereae</taxon>
        <taxon>Striga</taxon>
    </lineage>
</organism>
<sequence>MSSEVGKVWWNVFEDVRNILKDPETLMAEINIAISALEYARADNFLQSQPLISNMGTKQRESEREKERKRERVPLCEGRSLSTREWDAPAEESDVVAEAVVLTVKSNQKGILRPRKININE</sequence>
<accession>A0A5A7PBT4</accession>
<dbReference type="AlphaFoldDB" id="A0A5A7PBT4"/>
<evidence type="ECO:0000313" key="2">
    <source>
        <dbReference type="EMBL" id="GER29996.1"/>
    </source>
</evidence>